<dbReference type="PANTHER" id="PTHR46623:SF6">
    <property type="entry name" value="ALPHA_BETA-HYDROLASES SUPERFAMILY PROTEIN"/>
    <property type="match status" value="1"/>
</dbReference>
<dbReference type="Pfam" id="PF01738">
    <property type="entry name" value="DLH"/>
    <property type="match status" value="1"/>
</dbReference>
<dbReference type="KEGG" id="mbry:B1812_07940"/>
<proteinExistence type="predicted"/>
<dbReference type="GO" id="GO:0016787">
    <property type="term" value="F:hydrolase activity"/>
    <property type="evidence" value="ECO:0007669"/>
    <property type="project" value="InterPro"/>
</dbReference>
<dbReference type="EMBL" id="CP019948">
    <property type="protein sequence ID" value="ARN81014.1"/>
    <property type="molecule type" value="Genomic_DNA"/>
</dbReference>
<evidence type="ECO:0000256" key="1">
    <source>
        <dbReference type="SAM" id="MobiDB-lite"/>
    </source>
</evidence>
<reference evidence="3 4" key="1">
    <citation type="submission" date="2017-02" db="EMBL/GenBank/DDBJ databases">
        <authorList>
            <person name="Peterson S.W."/>
        </authorList>
    </citation>
    <scope>NUCLEOTIDE SEQUENCE [LARGE SCALE GENOMIC DNA]</scope>
    <source>
        <strain evidence="3 4">S285</strain>
    </source>
</reference>
<dbReference type="PANTHER" id="PTHR46623">
    <property type="entry name" value="CARBOXYMETHYLENEBUTENOLIDASE-RELATED"/>
    <property type="match status" value="1"/>
</dbReference>
<evidence type="ECO:0000313" key="4">
    <source>
        <dbReference type="Proteomes" id="UP000193978"/>
    </source>
</evidence>
<dbReference type="AlphaFoldDB" id="A0A1W6MTU3"/>
<name>A0A1W6MTU3_9HYPH</name>
<feature type="domain" description="Dienelactone hydrolase" evidence="2">
    <location>
        <begin position="12"/>
        <end position="213"/>
    </location>
</feature>
<gene>
    <name evidence="3" type="ORF">B1812_07940</name>
</gene>
<feature type="region of interest" description="Disordered" evidence="1">
    <location>
        <begin position="220"/>
        <end position="251"/>
    </location>
</feature>
<sequence length="251" mass="26995">MIELTSGDGHSFSAYRADPSEAPKGAVVVLQDFSGVGAHIQKEVDAFAARGYVAIAPLLFQREHKQESVSEKEGVDIAKAVTVDSALLDVQAAIDSVKSAGKVAVVGYSWGGYLAYQSANHLKDIACTIAYYAAGLTEGRTDKRRVPTLLHFPEDDPSTPLDGIVAFRALRPDVSAFSYPKAKNGFNFETAETFDATAAEQAKERTLFWISQFVEGQPPVTLKNSGAYAQAKTEKKKKKASGDDDMGPPMD</sequence>
<dbReference type="RefSeq" id="WP_085771102.1">
    <property type="nucleotide sequence ID" value="NZ_AP027149.1"/>
</dbReference>
<dbReference type="OrthoDB" id="9771666at2"/>
<dbReference type="InterPro" id="IPR029058">
    <property type="entry name" value="AB_hydrolase_fold"/>
</dbReference>
<protein>
    <submittedName>
        <fullName evidence="3">Carboxymethylenebutenolidase</fullName>
    </submittedName>
</protein>
<dbReference type="InterPro" id="IPR002925">
    <property type="entry name" value="Dienelactn_hydro"/>
</dbReference>
<evidence type="ECO:0000313" key="3">
    <source>
        <dbReference type="EMBL" id="ARN81014.1"/>
    </source>
</evidence>
<evidence type="ECO:0000259" key="2">
    <source>
        <dbReference type="Pfam" id="PF01738"/>
    </source>
</evidence>
<accession>A0A1W6MTU3</accession>
<keyword evidence="4" id="KW-1185">Reference proteome</keyword>
<dbReference type="SUPFAM" id="SSF53474">
    <property type="entry name" value="alpha/beta-Hydrolases"/>
    <property type="match status" value="1"/>
</dbReference>
<dbReference type="InterPro" id="IPR051049">
    <property type="entry name" value="Dienelactone_hydrolase-like"/>
</dbReference>
<dbReference type="Gene3D" id="3.40.50.1820">
    <property type="entry name" value="alpha/beta hydrolase"/>
    <property type="match status" value="1"/>
</dbReference>
<organism evidence="3 4">
    <name type="scientific">Methylocystis bryophila</name>
    <dbReference type="NCBI Taxonomy" id="655015"/>
    <lineage>
        <taxon>Bacteria</taxon>
        <taxon>Pseudomonadati</taxon>
        <taxon>Pseudomonadota</taxon>
        <taxon>Alphaproteobacteria</taxon>
        <taxon>Hyphomicrobiales</taxon>
        <taxon>Methylocystaceae</taxon>
        <taxon>Methylocystis</taxon>
    </lineage>
</organism>
<dbReference type="Proteomes" id="UP000193978">
    <property type="component" value="Chromosome"/>
</dbReference>
<dbReference type="STRING" id="655015.B1812_07940"/>